<dbReference type="GO" id="GO:0006950">
    <property type="term" value="P:response to stress"/>
    <property type="evidence" value="ECO:0007669"/>
    <property type="project" value="UniProtKB-ARBA"/>
</dbReference>
<dbReference type="GO" id="GO:0071949">
    <property type="term" value="F:FAD binding"/>
    <property type="evidence" value="ECO:0007669"/>
    <property type="project" value="TreeGrafter"/>
</dbReference>
<dbReference type="EMBL" id="FNWU01000002">
    <property type="protein sequence ID" value="SEH47054.1"/>
    <property type="molecule type" value="Genomic_DNA"/>
</dbReference>
<dbReference type="PROSITE" id="PS51645">
    <property type="entry name" value="PHR_CRY_ALPHA_BETA"/>
    <property type="match status" value="1"/>
</dbReference>
<feature type="binding site" evidence="4">
    <location>
        <begin position="312"/>
        <end position="319"/>
    </location>
    <ligand>
        <name>FAD</name>
        <dbReference type="ChEBI" id="CHEBI:57692"/>
    </ligand>
</feature>
<evidence type="ECO:0000256" key="2">
    <source>
        <dbReference type="ARBA" id="ARBA00022827"/>
    </source>
</evidence>
<evidence type="ECO:0000256" key="3">
    <source>
        <dbReference type="ARBA" id="ARBA00022991"/>
    </source>
</evidence>
<dbReference type="SUPFAM" id="SSF48173">
    <property type="entry name" value="Cryptochrome/photolyase FAD-binding domain"/>
    <property type="match status" value="1"/>
</dbReference>
<organism evidence="7 8">
    <name type="scientific">Halopenitus malekzadehii</name>
    <dbReference type="NCBI Taxonomy" id="1267564"/>
    <lineage>
        <taxon>Archaea</taxon>
        <taxon>Methanobacteriati</taxon>
        <taxon>Methanobacteriota</taxon>
        <taxon>Stenosarchaea group</taxon>
        <taxon>Halobacteria</taxon>
        <taxon>Halobacteriales</taxon>
        <taxon>Haloferacaceae</taxon>
        <taxon>Halopenitus</taxon>
    </lineage>
</organism>
<evidence type="ECO:0000259" key="6">
    <source>
        <dbReference type="PROSITE" id="PS51645"/>
    </source>
</evidence>
<feature type="site" description="Electron transfer via tryptophanyl radical" evidence="5">
    <location>
        <position position="343"/>
    </location>
</feature>
<keyword evidence="8" id="KW-1185">Reference proteome</keyword>
<name>A0A1H6IL28_9EURY</name>
<dbReference type="Gene3D" id="1.25.40.80">
    <property type="match status" value="1"/>
</dbReference>
<dbReference type="InterPro" id="IPR036155">
    <property type="entry name" value="Crypto/Photolyase_N_sf"/>
</dbReference>
<dbReference type="Gene3D" id="1.10.579.10">
    <property type="entry name" value="DNA Cyclobutane Dipyrimidine Photolyase, subunit A, domain 3"/>
    <property type="match status" value="1"/>
</dbReference>
<evidence type="ECO:0000313" key="7">
    <source>
        <dbReference type="EMBL" id="SEH47054.1"/>
    </source>
</evidence>
<feature type="binding site" evidence="4">
    <location>
        <begin position="409"/>
        <end position="411"/>
    </location>
    <ligand>
        <name>FAD</name>
        <dbReference type="ChEBI" id="CHEBI:57692"/>
    </ligand>
</feature>
<accession>A0A1H6IL28</accession>
<keyword evidence="2 4" id="KW-0274">FAD</keyword>
<dbReference type="Pfam" id="PF00875">
    <property type="entry name" value="DNA_photolyase"/>
    <property type="match status" value="1"/>
</dbReference>
<feature type="binding site" evidence="4">
    <location>
        <position position="238"/>
    </location>
    <ligand>
        <name>FAD</name>
        <dbReference type="ChEBI" id="CHEBI:57692"/>
    </ligand>
</feature>
<dbReference type="InterPro" id="IPR002081">
    <property type="entry name" value="Cryptochrome/DNA_photolyase_1"/>
</dbReference>
<keyword evidence="3" id="KW-0157">Chromophore</keyword>
<dbReference type="PANTHER" id="PTHR11455">
    <property type="entry name" value="CRYPTOCHROME"/>
    <property type="match status" value="1"/>
</dbReference>
<evidence type="ECO:0000256" key="4">
    <source>
        <dbReference type="PIRSR" id="PIRSR602081-1"/>
    </source>
</evidence>
<dbReference type="GO" id="GO:0003904">
    <property type="term" value="F:deoxyribodipyrimidine photo-lyase activity"/>
    <property type="evidence" value="ECO:0007669"/>
    <property type="project" value="TreeGrafter"/>
</dbReference>
<keyword evidence="7" id="KW-0456">Lyase</keyword>
<gene>
    <name evidence="7" type="ORF">SAMN05192561_102231</name>
</gene>
<feature type="binding site" evidence="4">
    <location>
        <position position="309"/>
    </location>
    <ligand>
        <name>FAD</name>
        <dbReference type="ChEBI" id="CHEBI:57692"/>
    </ligand>
</feature>
<dbReference type="InterPro" id="IPR036134">
    <property type="entry name" value="Crypto/Photolyase_FAD-like_sf"/>
</dbReference>
<feature type="site" description="Electron transfer via tryptophanyl radical" evidence="5">
    <location>
        <position position="419"/>
    </location>
</feature>
<dbReference type="Proteomes" id="UP000199215">
    <property type="component" value="Unassembled WGS sequence"/>
</dbReference>
<dbReference type="InterPro" id="IPR006050">
    <property type="entry name" value="DNA_photolyase_N"/>
</dbReference>
<feature type="domain" description="Photolyase/cryptochrome alpha/beta" evidence="6">
    <location>
        <begin position="1"/>
        <end position="130"/>
    </location>
</feature>
<proteinExistence type="predicted"/>
<protein>
    <submittedName>
        <fullName evidence="7">Deoxyribodipyrimidine photo-lyase type I</fullName>
    </submittedName>
</protein>
<comment type="cofactor">
    <cofactor evidence="4">
        <name>FAD</name>
        <dbReference type="ChEBI" id="CHEBI:57692"/>
    </cofactor>
    <text evidence="4">Binds 1 FAD per subunit.</text>
</comment>
<dbReference type="InterPro" id="IPR014729">
    <property type="entry name" value="Rossmann-like_a/b/a_fold"/>
</dbReference>
<dbReference type="InterPro" id="IPR005101">
    <property type="entry name" value="Cryptochr/Photolyase_FAD-bd"/>
</dbReference>
<dbReference type="AlphaFoldDB" id="A0A1H6IL28"/>
<dbReference type="InterPro" id="IPR018394">
    <property type="entry name" value="DNA_photolyase_1_CS_C"/>
</dbReference>
<keyword evidence="1 4" id="KW-0285">Flavoprotein</keyword>
<dbReference type="Gene3D" id="3.40.50.620">
    <property type="entry name" value="HUPs"/>
    <property type="match status" value="1"/>
</dbReference>
<dbReference type="GO" id="GO:0003677">
    <property type="term" value="F:DNA binding"/>
    <property type="evidence" value="ECO:0007669"/>
    <property type="project" value="TreeGrafter"/>
</dbReference>
<feature type="binding site" evidence="4">
    <location>
        <begin position="250"/>
        <end position="254"/>
    </location>
    <ligand>
        <name>FAD</name>
        <dbReference type="ChEBI" id="CHEBI:57692"/>
    </ligand>
</feature>
<evidence type="ECO:0000313" key="8">
    <source>
        <dbReference type="Proteomes" id="UP000199215"/>
    </source>
</evidence>
<dbReference type="PROSITE" id="PS00691">
    <property type="entry name" value="DNA_PHOTOLYASES_1_2"/>
    <property type="match status" value="1"/>
</dbReference>
<feature type="site" description="Electron transfer via tryptophanyl radical" evidence="5">
    <location>
        <position position="396"/>
    </location>
</feature>
<dbReference type="OrthoDB" id="11721at2157"/>
<dbReference type="Pfam" id="PF03441">
    <property type="entry name" value="FAD_binding_7"/>
    <property type="match status" value="1"/>
</dbReference>
<dbReference type="RefSeq" id="WP_092816186.1">
    <property type="nucleotide sequence ID" value="NZ_FNWU01000002.1"/>
</dbReference>
<dbReference type="STRING" id="1267564.SAMN05192561_102231"/>
<sequence>MDLFWHRRDLRVADNVGLSAAADHGPIVPCFVLDDAVLEYAGPPRVRYLLASLAELRDAYRERGSDLIVGRGDPAEIIPQLAAALGADRAVWNRGYSGLARERDARVEESLAASLGAESPDVETHHDAVLHDPDSIRTNKGDPYSVFTYYWKKWRDRDKAPPASTPSSGDLLDAERLRAVVDDIAADLDADDTTISVGTLPTIADLGFAEPEADPISAGTAGARDRLSSFVEADIFRYEALRDVPAASATSDLSQDLSFGTIGPREVYAATEDAMERAAAGDADDAVADLEGGDADSEEVDPVSSVREFRSQLAWREFYLQVLFHNPGTVSRNYKSYEHPIDWRDDPDTLAAWKRGETGYPIVDAGMRQLRTEADMHNRVRMIVASFLTKDLLVDWREGYAHFREHLRDHDTANDVGGWQWAASTGTDAQPYFRIFNPMTQGERYDPDAGYITTHVPELRGVDPDLIHDWHELDPDRREAVAPAYPAPIVDHAERREDALATFEAARGEADDG</sequence>
<dbReference type="SUPFAM" id="SSF52425">
    <property type="entry name" value="Cryptochrome/photolyase, N-terminal domain"/>
    <property type="match status" value="1"/>
</dbReference>
<dbReference type="GO" id="GO:0006139">
    <property type="term" value="P:nucleobase-containing compound metabolic process"/>
    <property type="evidence" value="ECO:0007669"/>
    <property type="project" value="UniProtKB-ARBA"/>
</dbReference>
<evidence type="ECO:0000256" key="5">
    <source>
        <dbReference type="PIRSR" id="PIRSR602081-2"/>
    </source>
</evidence>
<dbReference type="PANTHER" id="PTHR11455:SF9">
    <property type="entry name" value="CRYPTOCHROME CIRCADIAN CLOCK 5 ISOFORM X1"/>
    <property type="match status" value="1"/>
</dbReference>
<dbReference type="PROSITE" id="PS00394">
    <property type="entry name" value="DNA_PHOTOLYASES_1_1"/>
    <property type="match status" value="1"/>
</dbReference>
<reference evidence="7 8" key="1">
    <citation type="submission" date="2016-10" db="EMBL/GenBank/DDBJ databases">
        <authorList>
            <person name="de Groot N.N."/>
        </authorList>
    </citation>
    <scope>NUCLEOTIDE SEQUENCE [LARGE SCALE GENOMIC DNA]</scope>
    <source>
        <strain evidence="7 8">IBRC-M10418</strain>
    </source>
</reference>
<evidence type="ECO:0000256" key="1">
    <source>
        <dbReference type="ARBA" id="ARBA00022630"/>
    </source>
</evidence>